<keyword evidence="3" id="KW-0285">Flavoprotein</keyword>
<dbReference type="Gene3D" id="1.20.140.10">
    <property type="entry name" value="Butyryl-CoA Dehydrogenase, subunit A, domain 3"/>
    <property type="match status" value="1"/>
</dbReference>
<evidence type="ECO:0000256" key="6">
    <source>
        <dbReference type="SAM" id="MobiDB-lite"/>
    </source>
</evidence>
<dbReference type="InterPro" id="IPR013786">
    <property type="entry name" value="AcylCoA_DH/ox_N"/>
</dbReference>
<proteinExistence type="inferred from homology"/>
<accession>A0ABY4M3N0</accession>
<dbReference type="InterPro" id="IPR009075">
    <property type="entry name" value="AcylCo_DH/oxidase_C"/>
</dbReference>
<evidence type="ECO:0000256" key="5">
    <source>
        <dbReference type="ARBA" id="ARBA00023002"/>
    </source>
</evidence>
<keyword evidence="10" id="KW-1185">Reference proteome</keyword>
<evidence type="ECO:0000256" key="3">
    <source>
        <dbReference type="ARBA" id="ARBA00022630"/>
    </source>
</evidence>
<keyword evidence="5" id="KW-0560">Oxidoreductase</keyword>
<feature type="domain" description="Acyl-CoA dehydrogenase/oxidase N-terminal" evidence="8">
    <location>
        <begin position="7"/>
        <end position="65"/>
    </location>
</feature>
<dbReference type="EMBL" id="CP086322">
    <property type="protein sequence ID" value="UQA91848.1"/>
    <property type="molecule type" value="Genomic_DNA"/>
</dbReference>
<name>A0ABY4M3N0_9ACTN</name>
<reference evidence="9" key="1">
    <citation type="submission" date="2021-10" db="EMBL/GenBank/DDBJ databases">
        <title>Streptomyces nigrumlapis sp.nov.,an antimicrobial producing actinobacterium isolated from Black Gobi rocks.</title>
        <authorList>
            <person name="Wen Y."/>
            <person name="Zhang W."/>
            <person name="Liu X.G."/>
        </authorList>
    </citation>
    <scope>NUCLEOTIDE SEQUENCE</scope>
    <source>
        <strain evidence="9">ST13-2-2</strain>
    </source>
</reference>
<dbReference type="SUPFAM" id="SSF56645">
    <property type="entry name" value="Acyl-CoA dehydrogenase NM domain-like"/>
    <property type="match status" value="1"/>
</dbReference>
<evidence type="ECO:0000259" key="7">
    <source>
        <dbReference type="Pfam" id="PF00441"/>
    </source>
</evidence>
<evidence type="ECO:0000313" key="10">
    <source>
        <dbReference type="Proteomes" id="UP000830115"/>
    </source>
</evidence>
<dbReference type="Pfam" id="PF02771">
    <property type="entry name" value="Acyl-CoA_dh_N"/>
    <property type="match status" value="1"/>
</dbReference>
<evidence type="ECO:0000256" key="1">
    <source>
        <dbReference type="ARBA" id="ARBA00001974"/>
    </source>
</evidence>
<dbReference type="Pfam" id="PF00441">
    <property type="entry name" value="Acyl-CoA_dh_1"/>
    <property type="match status" value="1"/>
</dbReference>
<dbReference type="Proteomes" id="UP000830115">
    <property type="component" value="Chromosome"/>
</dbReference>
<evidence type="ECO:0000256" key="4">
    <source>
        <dbReference type="ARBA" id="ARBA00022827"/>
    </source>
</evidence>
<feature type="region of interest" description="Disordered" evidence="6">
    <location>
        <begin position="64"/>
        <end position="85"/>
    </location>
</feature>
<feature type="domain" description="Acyl-CoA dehydrogenase/oxidase C-terminal" evidence="7">
    <location>
        <begin position="223"/>
        <end position="359"/>
    </location>
</feature>
<dbReference type="Gene3D" id="1.10.540.10">
    <property type="entry name" value="Acyl-CoA dehydrogenase/oxidase, N-terminal domain"/>
    <property type="match status" value="1"/>
</dbReference>
<sequence length="372" mass="38709">MTFLLDDEQHEFGRTLDRMLSAADVAGAVRAWGADDTGPGRKVWQRLADAGVFALAVPEEYGGAAPDGHKGAPQDGRCGEAPVGNDGAAPEGYRASGLLPLLTVEMSLAFVVLGCHAMPGPVVETVAAAALLRRLDDPALNRRWLPGIATGGHLVSYTDQAHGPYALDAAAADTRFVIMDDRLLCAAGHGPVQPSLDPARRLARPALDDEVLASGPEVRAAAAHAADVAALLTAAQALGVGRRLLADTITYVQQRKQFGVAIGSFQAVKHRLADALLALEFAQPLVFAAAVALAGGERRAHGERRTRGDVAAAKVAAGEAAYGAARTALQLHGAVGYTEELDLSLWIRKARALRSAWGTPSACRARVLAGAP</sequence>
<dbReference type="InterPro" id="IPR037069">
    <property type="entry name" value="AcylCoA_DH/ox_N_sf"/>
</dbReference>
<protein>
    <submittedName>
        <fullName evidence="9">Acyl-CoA/acyl-ACP dehydrogenase</fullName>
    </submittedName>
</protein>
<dbReference type="RefSeq" id="WP_248862662.1">
    <property type="nucleotide sequence ID" value="NZ_CP086322.1"/>
</dbReference>
<evidence type="ECO:0000259" key="8">
    <source>
        <dbReference type="Pfam" id="PF02771"/>
    </source>
</evidence>
<dbReference type="SUPFAM" id="SSF47203">
    <property type="entry name" value="Acyl-CoA dehydrogenase C-terminal domain-like"/>
    <property type="match status" value="1"/>
</dbReference>
<gene>
    <name evidence="9" type="ORF">K9S39_08250</name>
</gene>
<dbReference type="InterPro" id="IPR009100">
    <property type="entry name" value="AcylCoA_DH/oxidase_NM_dom_sf"/>
</dbReference>
<keyword evidence="4" id="KW-0274">FAD</keyword>
<evidence type="ECO:0000256" key="2">
    <source>
        <dbReference type="ARBA" id="ARBA00009347"/>
    </source>
</evidence>
<comment type="similarity">
    <text evidence="2">Belongs to the acyl-CoA dehydrogenase family.</text>
</comment>
<organism evidence="9 10">
    <name type="scientific">Streptomyces halobius</name>
    <dbReference type="NCBI Taxonomy" id="2879846"/>
    <lineage>
        <taxon>Bacteria</taxon>
        <taxon>Bacillati</taxon>
        <taxon>Actinomycetota</taxon>
        <taxon>Actinomycetes</taxon>
        <taxon>Kitasatosporales</taxon>
        <taxon>Streptomycetaceae</taxon>
        <taxon>Streptomyces</taxon>
    </lineage>
</organism>
<dbReference type="PANTHER" id="PTHR43884">
    <property type="entry name" value="ACYL-COA DEHYDROGENASE"/>
    <property type="match status" value="1"/>
</dbReference>
<evidence type="ECO:0000313" key="9">
    <source>
        <dbReference type="EMBL" id="UQA91848.1"/>
    </source>
</evidence>
<comment type="cofactor">
    <cofactor evidence="1">
        <name>FAD</name>
        <dbReference type="ChEBI" id="CHEBI:57692"/>
    </cofactor>
</comment>
<dbReference type="PANTHER" id="PTHR43884:SF20">
    <property type="entry name" value="ACYL-COA DEHYDROGENASE FADE28"/>
    <property type="match status" value="1"/>
</dbReference>
<dbReference type="InterPro" id="IPR036250">
    <property type="entry name" value="AcylCo_DH-like_C"/>
</dbReference>